<keyword evidence="1" id="KW-0479">Metal-binding</keyword>
<evidence type="ECO:0000256" key="2">
    <source>
        <dbReference type="SAM" id="MobiDB-lite"/>
    </source>
</evidence>
<proteinExistence type="predicted"/>
<evidence type="ECO:0000259" key="3">
    <source>
        <dbReference type="PROSITE" id="PS50157"/>
    </source>
</evidence>
<evidence type="ECO:0000313" key="4">
    <source>
        <dbReference type="EMBL" id="CAH1264465.1"/>
    </source>
</evidence>
<reference evidence="4" key="1">
    <citation type="submission" date="2022-01" db="EMBL/GenBank/DDBJ databases">
        <authorList>
            <person name="Braso-Vives M."/>
        </authorList>
    </citation>
    <scope>NUCLEOTIDE SEQUENCE</scope>
</reference>
<dbReference type="OrthoDB" id="425681at2759"/>
<sequence length="225" mass="26354">MEDRIPIDIGRLQHVEWTLDVHQEGHLTAEDNLKIADDEEDELDKWRRSWPGEGIQVRRRKEREETKRKEKEEAREREEARNFVQIELEALLTAERIHEEEMKELQREMKAAHQKLLAQEKDLHTYSVNAPSSSACERRHFGSFYSDSLHSNPTLHLTPYRKMKAANMDKEVLFEMLGEANRRKNRTVTAPTPDASFPCSRCGRVCRSRIGLVSHQRACTRRGLP</sequence>
<protein>
    <submittedName>
        <fullName evidence="4">Hypp2993 protein</fullName>
    </submittedName>
</protein>
<feature type="compositionally biased region" description="Basic and acidic residues" evidence="2">
    <location>
        <begin position="62"/>
        <end position="77"/>
    </location>
</feature>
<dbReference type="GO" id="GO:0008270">
    <property type="term" value="F:zinc ion binding"/>
    <property type="evidence" value="ECO:0007669"/>
    <property type="project" value="UniProtKB-KW"/>
</dbReference>
<accession>A0A8K0EQ43</accession>
<dbReference type="Proteomes" id="UP000838412">
    <property type="component" value="Chromosome 5"/>
</dbReference>
<feature type="domain" description="C2H2-type" evidence="3">
    <location>
        <begin position="197"/>
        <end position="225"/>
    </location>
</feature>
<name>A0A8K0EQ43_BRALA</name>
<dbReference type="InterPro" id="IPR013087">
    <property type="entry name" value="Znf_C2H2_type"/>
</dbReference>
<dbReference type="EMBL" id="OV696690">
    <property type="protein sequence ID" value="CAH1264465.1"/>
    <property type="molecule type" value="Genomic_DNA"/>
</dbReference>
<dbReference type="AlphaFoldDB" id="A0A8K0EQ43"/>
<keyword evidence="1" id="KW-0862">Zinc</keyword>
<gene>
    <name evidence="4" type="primary">Hypp2993</name>
    <name evidence="4" type="ORF">BLAG_LOCUS18825</name>
</gene>
<evidence type="ECO:0000256" key="1">
    <source>
        <dbReference type="PROSITE-ProRule" id="PRU00042"/>
    </source>
</evidence>
<keyword evidence="5" id="KW-1185">Reference proteome</keyword>
<keyword evidence="1" id="KW-0863">Zinc-finger</keyword>
<dbReference type="PROSITE" id="PS50157">
    <property type="entry name" value="ZINC_FINGER_C2H2_2"/>
    <property type="match status" value="1"/>
</dbReference>
<organism evidence="4 5">
    <name type="scientific">Branchiostoma lanceolatum</name>
    <name type="common">Common lancelet</name>
    <name type="synonym">Amphioxus lanceolatum</name>
    <dbReference type="NCBI Taxonomy" id="7740"/>
    <lineage>
        <taxon>Eukaryota</taxon>
        <taxon>Metazoa</taxon>
        <taxon>Chordata</taxon>
        <taxon>Cephalochordata</taxon>
        <taxon>Leptocardii</taxon>
        <taxon>Amphioxiformes</taxon>
        <taxon>Branchiostomatidae</taxon>
        <taxon>Branchiostoma</taxon>
    </lineage>
</organism>
<evidence type="ECO:0000313" key="5">
    <source>
        <dbReference type="Proteomes" id="UP000838412"/>
    </source>
</evidence>
<feature type="region of interest" description="Disordered" evidence="2">
    <location>
        <begin position="57"/>
        <end position="77"/>
    </location>
</feature>